<dbReference type="EMBL" id="JAFJYH010000084">
    <property type="protein sequence ID" value="KAG4420438.1"/>
    <property type="molecule type" value="Genomic_DNA"/>
</dbReference>
<organism evidence="4 5">
    <name type="scientific">Cadophora malorum</name>
    <dbReference type="NCBI Taxonomy" id="108018"/>
    <lineage>
        <taxon>Eukaryota</taxon>
        <taxon>Fungi</taxon>
        <taxon>Dikarya</taxon>
        <taxon>Ascomycota</taxon>
        <taxon>Pezizomycotina</taxon>
        <taxon>Leotiomycetes</taxon>
        <taxon>Helotiales</taxon>
        <taxon>Ploettnerulaceae</taxon>
        <taxon>Cadophora</taxon>
    </lineage>
</organism>
<proteinExistence type="predicted"/>
<dbReference type="OrthoDB" id="3034343at2759"/>
<dbReference type="Proteomes" id="UP000664132">
    <property type="component" value="Unassembled WGS sequence"/>
</dbReference>
<dbReference type="GO" id="GO:0003677">
    <property type="term" value="F:DNA binding"/>
    <property type="evidence" value="ECO:0007669"/>
    <property type="project" value="InterPro"/>
</dbReference>
<gene>
    <name evidence="4" type="ORF">IFR04_006454</name>
</gene>
<feature type="domain" description="Xylanolytic transcriptional activator regulatory" evidence="3">
    <location>
        <begin position="177"/>
        <end position="250"/>
    </location>
</feature>
<keyword evidence="1" id="KW-0539">Nucleus</keyword>
<dbReference type="GO" id="GO:0006351">
    <property type="term" value="P:DNA-templated transcription"/>
    <property type="evidence" value="ECO:0007669"/>
    <property type="project" value="InterPro"/>
</dbReference>
<evidence type="ECO:0000256" key="2">
    <source>
        <dbReference type="SAM" id="MobiDB-lite"/>
    </source>
</evidence>
<protein>
    <recommendedName>
        <fullName evidence="3">Xylanolytic transcriptional activator regulatory domain-containing protein</fullName>
    </recommendedName>
</protein>
<evidence type="ECO:0000259" key="3">
    <source>
        <dbReference type="SMART" id="SM00906"/>
    </source>
</evidence>
<dbReference type="AlphaFoldDB" id="A0A8H7TK78"/>
<accession>A0A8H7TK78</accession>
<evidence type="ECO:0000313" key="4">
    <source>
        <dbReference type="EMBL" id="KAG4420438.1"/>
    </source>
</evidence>
<evidence type="ECO:0000313" key="5">
    <source>
        <dbReference type="Proteomes" id="UP000664132"/>
    </source>
</evidence>
<dbReference type="GO" id="GO:0001080">
    <property type="term" value="P:nitrogen catabolite activation of transcription from RNA polymerase II promoter"/>
    <property type="evidence" value="ECO:0007669"/>
    <property type="project" value="TreeGrafter"/>
</dbReference>
<dbReference type="SMART" id="SM00906">
    <property type="entry name" value="Fungal_trans"/>
    <property type="match status" value="1"/>
</dbReference>
<reference evidence="4" key="1">
    <citation type="submission" date="2021-02" db="EMBL/GenBank/DDBJ databases">
        <title>Genome sequence Cadophora malorum strain M34.</title>
        <authorList>
            <person name="Stefanovic E."/>
            <person name="Vu D."/>
            <person name="Scully C."/>
            <person name="Dijksterhuis J."/>
            <person name="Roader J."/>
            <person name="Houbraken J."/>
        </authorList>
    </citation>
    <scope>NUCLEOTIDE SEQUENCE</scope>
    <source>
        <strain evidence="4">M34</strain>
    </source>
</reference>
<dbReference type="GO" id="GO:0008270">
    <property type="term" value="F:zinc ion binding"/>
    <property type="evidence" value="ECO:0007669"/>
    <property type="project" value="InterPro"/>
</dbReference>
<name>A0A8H7TK78_9HELO</name>
<comment type="caution">
    <text evidence="4">The sequence shown here is derived from an EMBL/GenBank/DDBJ whole genome shotgun (WGS) entry which is preliminary data.</text>
</comment>
<feature type="region of interest" description="Disordered" evidence="2">
    <location>
        <begin position="468"/>
        <end position="497"/>
    </location>
</feature>
<evidence type="ECO:0000256" key="1">
    <source>
        <dbReference type="ARBA" id="ARBA00023242"/>
    </source>
</evidence>
<sequence length="534" mass="60077">MAEDIEVLEKYLTAKPTGASSGARLPYSVISDVPGKPIIYLTYSRRRKGLQLPVDPGNSQREIIDQVLHPHQVEIINLYFEYVHPCFPIVDKKTFLELWKKDPERISSTLVCDIYASTLIFWPKSEILRGYAQPDLGFVWNQAVKALQDDFMAPSISTIHSALLDLAGRPILQISGNIVNAGRTITLAHSLGLHRDATGWKATEHEKIVRINLWWGCLIQDHWSSLAHGTPPNIQRANYDVPLPTLALLLSSSVIPEEQSNTTMTFIKLCSLSQILGSLLPLVYSLHVNENDATKETRRLQCSLDDWESDLPHSLNLGSHDRTEGVNGSANLWFCFLSVKLLLCRVMFKVSASSMSPMPEAKQYNLALLRDSASKLVEFVAELHENQLQEFWLPHTAYLLVSAATILLRCIVESSDVQTKRECIQKLKSFQTRLQAARDISGWDLADFCLERCSLPIEQIAGALKVPLDRPNHEPNSGTQNRSHVEDQPSEQPATSFQDGSASYLLDFVFPIEPWDIPWESMWDSNGGMFPQSF</sequence>
<dbReference type="InterPro" id="IPR050797">
    <property type="entry name" value="Carb_Metab_Trans_Reg"/>
</dbReference>
<dbReference type="PANTHER" id="PTHR31668:SF10">
    <property type="entry name" value="ZN(II)2CYS6 TRANSCRIPTION FACTOR (EUROFUNG)"/>
    <property type="match status" value="1"/>
</dbReference>
<dbReference type="PANTHER" id="PTHR31668">
    <property type="entry name" value="GLUCOSE TRANSPORT TRANSCRIPTION REGULATOR RGT1-RELATED-RELATED"/>
    <property type="match status" value="1"/>
</dbReference>
<keyword evidence="5" id="KW-1185">Reference proteome</keyword>
<dbReference type="Pfam" id="PF04082">
    <property type="entry name" value="Fungal_trans"/>
    <property type="match status" value="1"/>
</dbReference>
<dbReference type="CDD" id="cd12148">
    <property type="entry name" value="fungal_TF_MHR"/>
    <property type="match status" value="1"/>
</dbReference>
<dbReference type="GO" id="GO:0005634">
    <property type="term" value="C:nucleus"/>
    <property type="evidence" value="ECO:0007669"/>
    <property type="project" value="TreeGrafter"/>
</dbReference>
<dbReference type="InterPro" id="IPR007219">
    <property type="entry name" value="XnlR_reg_dom"/>
</dbReference>